<dbReference type="AlphaFoldDB" id="A0AAU8RTU0"/>
<evidence type="ECO:0000313" key="2">
    <source>
        <dbReference type="Proteomes" id="UP000033260"/>
    </source>
</evidence>
<reference evidence="1 2" key="1">
    <citation type="submission" date="2015-02" db="EMBL/GenBank/DDBJ databases">
        <title>Complete Genome Sequencing of Pseudomonas putida S13.1.2.</title>
        <authorList>
            <person name="Chong T.M."/>
            <person name="Chan K.G."/>
            <person name="Dessaux Y."/>
        </authorList>
    </citation>
    <scope>NUCLEOTIDE SEQUENCE [LARGE SCALE GENOMIC DNA]</scope>
    <source>
        <strain evidence="1 2">S13.1.2</strain>
    </source>
</reference>
<dbReference type="Proteomes" id="UP000033260">
    <property type="component" value="Chromosome"/>
</dbReference>
<proteinExistence type="predicted"/>
<organism evidence="1 2">
    <name type="scientific">Pseudomonas putida S13.1.2</name>
    <dbReference type="NCBI Taxonomy" id="1384061"/>
    <lineage>
        <taxon>Bacteria</taxon>
        <taxon>Pseudomonadati</taxon>
        <taxon>Pseudomonadota</taxon>
        <taxon>Gammaproteobacteria</taxon>
        <taxon>Pseudomonadales</taxon>
        <taxon>Pseudomonadaceae</taxon>
        <taxon>Pseudomonas</taxon>
    </lineage>
</organism>
<dbReference type="EMBL" id="CP010979">
    <property type="protein sequence ID" value="AJQ47074.1"/>
    <property type="molecule type" value="Genomic_DNA"/>
</dbReference>
<gene>
    <name evidence="1" type="ORF">N805_07485</name>
</gene>
<protein>
    <submittedName>
        <fullName evidence="1">Uncharacterized protein</fullName>
    </submittedName>
</protein>
<accession>A0AAU8RTU0</accession>
<evidence type="ECO:0000313" key="1">
    <source>
        <dbReference type="EMBL" id="AJQ47074.1"/>
    </source>
</evidence>
<sequence>MRSQHCIARLQDVLLDPGFIERRLAEPQAVGAFDNRNDRHRGFGGVIHAVLTCRTTFLNDAFHRLGQPCTRPVQPAPVAGFKVPDLVSQDQIFLWDGDLPIERETHISLQVAWAYARMPRLKTFFDDVQDHIEQEILFAVDVMVKAAWEYSDTLRQFSHGHGGIAYFNHQL</sequence>
<name>A0AAU8RTU0_PSEPU</name>